<comment type="subcellular location">
    <subcellularLocation>
        <location evidence="1">Cell membrane</location>
        <topology evidence="1">Multi-pass membrane protein</topology>
    </subcellularLocation>
</comment>
<dbReference type="OrthoDB" id="9804822at2"/>
<evidence type="ECO:0008006" key="10">
    <source>
        <dbReference type="Google" id="ProtNLM"/>
    </source>
</evidence>
<accession>A0A1Y2L125</accession>
<feature type="transmembrane region" description="Helical" evidence="7">
    <location>
        <begin position="153"/>
        <end position="175"/>
    </location>
</feature>
<evidence type="ECO:0000256" key="5">
    <source>
        <dbReference type="ARBA" id="ARBA00022989"/>
    </source>
</evidence>
<dbReference type="Proteomes" id="UP000193391">
    <property type="component" value="Unassembled WGS sequence"/>
</dbReference>
<dbReference type="PANTHER" id="PTHR30086">
    <property type="entry name" value="ARGININE EXPORTER PROTEIN ARGO"/>
    <property type="match status" value="1"/>
</dbReference>
<evidence type="ECO:0000256" key="3">
    <source>
        <dbReference type="ARBA" id="ARBA00022475"/>
    </source>
</evidence>
<evidence type="ECO:0000256" key="1">
    <source>
        <dbReference type="ARBA" id="ARBA00004651"/>
    </source>
</evidence>
<dbReference type="AlphaFoldDB" id="A0A1Y2L125"/>
<dbReference type="PANTHER" id="PTHR30086:SF14">
    <property type="entry name" value="HOMOSERINE_HOMOSERINE LACTONE EFFLUX PROTEIN"/>
    <property type="match status" value="1"/>
</dbReference>
<keyword evidence="9" id="KW-1185">Reference proteome</keyword>
<dbReference type="GO" id="GO:0042970">
    <property type="term" value="F:homoserine transmembrane transporter activity"/>
    <property type="evidence" value="ECO:0007669"/>
    <property type="project" value="TreeGrafter"/>
</dbReference>
<name>A0A1Y2L125_9PROT</name>
<feature type="transmembrane region" description="Helical" evidence="7">
    <location>
        <begin position="6"/>
        <end position="28"/>
    </location>
</feature>
<evidence type="ECO:0000256" key="4">
    <source>
        <dbReference type="ARBA" id="ARBA00022692"/>
    </source>
</evidence>
<keyword evidence="5 7" id="KW-1133">Transmembrane helix</keyword>
<keyword evidence="3" id="KW-1003">Cell membrane</keyword>
<feature type="transmembrane region" description="Helical" evidence="7">
    <location>
        <begin position="65"/>
        <end position="88"/>
    </location>
</feature>
<evidence type="ECO:0000256" key="6">
    <source>
        <dbReference type="ARBA" id="ARBA00023136"/>
    </source>
</evidence>
<reference evidence="8 9" key="1">
    <citation type="submission" date="2014-03" db="EMBL/GenBank/DDBJ databases">
        <title>The draft genome sequence of Thalassospira mesophila JCM 18969.</title>
        <authorList>
            <person name="Lai Q."/>
            <person name="Shao Z."/>
        </authorList>
    </citation>
    <scope>NUCLEOTIDE SEQUENCE [LARGE SCALE GENOMIC DNA]</scope>
    <source>
        <strain evidence="8 9">JCM 18969</strain>
    </source>
</reference>
<evidence type="ECO:0000256" key="7">
    <source>
        <dbReference type="SAM" id="Phobius"/>
    </source>
</evidence>
<evidence type="ECO:0000256" key="2">
    <source>
        <dbReference type="ARBA" id="ARBA00007928"/>
    </source>
</evidence>
<dbReference type="InterPro" id="IPR001123">
    <property type="entry name" value="LeuE-type"/>
</dbReference>
<protein>
    <recommendedName>
        <fullName evidence="10">Amino acid transporter</fullName>
    </recommendedName>
</protein>
<comment type="caution">
    <text evidence="8">The sequence shown here is derived from an EMBL/GenBank/DDBJ whole genome shotgun (WGS) entry which is preliminary data.</text>
</comment>
<proteinExistence type="inferred from homology"/>
<feature type="transmembrane region" description="Helical" evidence="7">
    <location>
        <begin position="120"/>
        <end position="141"/>
    </location>
</feature>
<dbReference type="STRING" id="1293891.TMES_12010"/>
<gene>
    <name evidence="8" type="ORF">TMES_12010</name>
</gene>
<evidence type="ECO:0000313" key="9">
    <source>
        <dbReference type="Proteomes" id="UP000193391"/>
    </source>
</evidence>
<keyword evidence="4 7" id="KW-0812">Transmembrane</keyword>
<dbReference type="GO" id="GO:0005886">
    <property type="term" value="C:plasma membrane"/>
    <property type="evidence" value="ECO:0007669"/>
    <property type="project" value="UniProtKB-SubCell"/>
</dbReference>
<dbReference type="PIRSF" id="PIRSF006324">
    <property type="entry name" value="LeuE"/>
    <property type="match status" value="1"/>
</dbReference>
<dbReference type="EMBL" id="JFKA01000004">
    <property type="protein sequence ID" value="OSQ38514.1"/>
    <property type="molecule type" value="Genomic_DNA"/>
</dbReference>
<evidence type="ECO:0000313" key="8">
    <source>
        <dbReference type="EMBL" id="OSQ38514.1"/>
    </source>
</evidence>
<dbReference type="Pfam" id="PF01810">
    <property type="entry name" value="LysE"/>
    <property type="match status" value="1"/>
</dbReference>
<organism evidence="8 9">
    <name type="scientific">Thalassospira mesophila</name>
    <dbReference type="NCBI Taxonomy" id="1293891"/>
    <lineage>
        <taxon>Bacteria</taxon>
        <taxon>Pseudomonadati</taxon>
        <taxon>Pseudomonadota</taxon>
        <taxon>Alphaproteobacteria</taxon>
        <taxon>Rhodospirillales</taxon>
        <taxon>Thalassospiraceae</taxon>
        <taxon>Thalassospira</taxon>
    </lineage>
</organism>
<keyword evidence="6 7" id="KW-0472">Membrane</keyword>
<sequence>MSLDQYGLYLVAVLIAVLTPGPAVMLGITNSIRHNMTTSFVGALGCVSATGLMGALSAMGLGAMIMASAILFDIIRFAGAAYLIWLGLKMWKASGKVAVDISPDRVAVHPGYLRCYVRGFLISASNPKAIAFFTALFPMFLDPNAPLMTQFAALDGTFVILSFSSIMGYALLAARSKDFLLGSARKWFDRVAGSIFVSFGLALAASHR</sequence>
<comment type="similarity">
    <text evidence="2">Belongs to the Rht family.</text>
</comment>
<dbReference type="RefSeq" id="WP_085582769.1">
    <property type="nucleotide sequence ID" value="NZ_JFKA01000004.1"/>
</dbReference>
<feature type="transmembrane region" description="Helical" evidence="7">
    <location>
        <begin position="40"/>
        <end position="59"/>
    </location>
</feature>